<dbReference type="PRINTS" id="PR00933">
    <property type="entry name" value="BLYTICPTASE"/>
</dbReference>
<evidence type="ECO:0000313" key="5">
    <source>
        <dbReference type="Proteomes" id="UP001596045"/>
    </source>
</evidence>
<evidence type="ECO:0000256" key="1">
    <source>
        <dbReference type="SAM" id="MobiDB-lite"/>
    </source>
</evidence>
<proteinExistence type="predicted"/>
<dbReference type="EMBL" id="JBHSMT010000030">
    <property type="protein sequence ID" value="MFC5476259.1"/>
    <property type="molecule type" value="Genomic_DNA"/>
</dbReference>
<dbReference type="InterPro" id="IPR016047">
    <property type="entry name" value="M23ase_b-sheet_dom"/>
</dbReference>
<dbReference type="CDD" id="cd12797">
    <property type="entry name" value="M23_peptidase"/>
    <property type="match status" value="1"/>
</dbReference>
<comment type="caution">
    <text evidence="4">The sequence shown here is derived from an EMBL/GenBank/DDBJ whole genome shotgun (WGS) entry which is preliminary data.</text>
</comment>
<keyword evidence="5" id="KW-1185">Reference proteome</keyword>
<gene>
    <name evidence="4" type="ORF">ACFPM8_20035</name>
</gene>
<feature type="compositionally biased region" description="Pro residues" evidence="1">
    <location>
        <begin position="317"/>
        <end position="326"/>
    </location>
</feature>
<feature type="chain" id="PRO_5046164027" evidence="2">
    <location>
        <begin position="27"/>
        <end position="409"/>
    </location>
</feature>
<feature type="region of interest" description="Disordered" evidence="1">
    <location>
        <begin position="310"/>
        <end position="331"/>
    </location>
</feature>
<dbReference type="SMART" id="SM00287">
    <property type="entry name" value="SH3b"/>
    <property type="match status" value="1"/>
</dbReference>
<feature type="signal peptide" evidence="2">
    <location>
        <begin position="1"/>
        <end position="26"/>
    </location>
</feature>
<accession>A0ABW0MEM5</accession>
<sequence>MFPPRLYLSATAMALLSLSCLGPASGQVRPVEDDALRQTANSAFAASAGVAAATSATDTVVEVSKTDSSQNWILGSVTQKLAADSEADPLTRLFLAHRVNGKWQLGLEASDVFFKLLESAPDEVLSPVEKANFRAQRSLRPRSSARSAAGDTGLALPWQQGTAWYWTGGAHGWSGDSRPFNSLDFSGGDGRVLAARDGTIYKSCENGGSAIVKLVHDNGYATTYYHMTNLSDASNGTLVRMGTYIGMIGNALPCGGHTSGAHVHLSLSKDGNEVAVNGKTIGGWQFFEGQNAYGGYAVRNARRVSVQASLTNYGPDNTPPPPPGQPQPGTVQARGAVNLRNAPSLSADIIGSLQNGAKVLLACYAYGDSVDGNWGKTTLWYKLTTKQWISDGFVNTGSNNPVVAACLDS</sequence>
<evidence type="ECO:0000256" key="2">
    <source>
        <dbReference type="SAM" id="SignalP"/>
    </source>
</evidence>
<keyword evidence="2" id="KW-0732">Signal</keyword>
<dbReference type="InterPro" id="IPR011055">
    <property type="entry name" value="Dup_hybrid_motif"/>
</dbReference>
<dbReference type="PANTHER" id="PTHR21666">
    <property type="entry name" value="PEPTIDASE-RELATED"/>
    <property type="match status" value="1"/>
</dbReference>
<organism evidence="4 5">
    <name type="scientific">Paraherbaspirillum soli</name>
    <dbReference type="NCBI Taxonomy" id="631222"/>
    <lineage>
        <taxon>Bacteria</taxon>
        <taxon>Pseudomonadati</taxon>
        <taxon>Pseudomonadota</taxon>
        <taxon>Betaproteobacteria</taxon>
        <taxon>Burkholderiales</taxon>
        <taxon>Oxalobacteraceae</taxon>
        <taxon>Paraherbaspirillum</taxon>
    </lineage>
</organism>
<reference evidence="5" key="1">
    <citation type="journal article" date="2019" name="Int. J. Syst. Evol. Microbiol.">
        <title>The Global Catalogue of Microorganisms (GCM) 10K type strain sequencing project: providing services to taxonomists for standard genome sequencing and annotation.</title>
        <authorList>
            <consortium name="The Broad Institute Genomics Platform"/>
            <consortium name="The Broad Institute Genome Sequencing Center for Infectious Disease"/>
            <person name="Wu L."/>
            <person name="Ma J."/>
        </authorList>
    </citation>
    <scope>NUCLEOTIDE SEQUENCE [LARGE SCALE GENOMIC DNA]</scope>
    <source>
        <strain evidence="5">JCM 17066</strain>
    </source>
</reference>
<dbReference type="InterPro" id="IPR000841">
    <property type="entry name" value="Pept_M23A_Blytic"/>
</dbReference>
<dbReference type="Gene3D" id="2.70.70.10">
    <property type="entry name" value="Glucose Permease (Domain IIA)"/>
    <property type="match status" value="1"/>
</dbReference>
<protein>
    <submittedName>
        <fullName evidence="4">Peptidoglycan DD-metalloendopeptidase family protein</fullName>
    </submittedName>
</protein>
<dbReference type="Pfam" id="PF01551">
    <property type="entry name" value="Peptidase_M23"/>
    <property type="match status" value="1"/>
</dbReference>
<feature type="domain" description="SH3b" evidence="3">
    <location>
        <begin position="326"/>
        <end position="397"/>
    </location>
</feature>
<dbReference type="PANTHER" id="PTHR21666:SF270">
    <property type="entry name" value="MUREIN HYDROLASE ACTIVATOR ENVC"/>
    <property type="match status" value="1"/>
</dbReference>
<dbReference type="Gene3D" id="2.30.30.40">
    <property type="entry name" value="SH3 Domains"/>
    <property type="match status" value="1"/>
</dbReference>
<dbReference type="RefSeq" id="WP_379000290.1">
    <property type="nucleotide sequence ID" value="NZ_JBHSMT010000030.1"/>
</dbReference>
<dbReference type="InterPro" id="IPR050570">
    <property type="entry name" value="Cell_wall_metabolism_enzyme"/>
</dbReference>
<name>A0ABW0MEM5_9BURK</name>
<dbReference type="Proteomes" id="UP001596045">
    <property type="component" value="Unassembled WGS sequence"/>
</dbReference>
<evidence type="ECO:0000259" key="3">
    <source>
        <dbReference type="SMART" id="SM00287"/>
    </source>
</evidence>
<evidence type="ECO:0000313" key="4">
    <source>
        <dbReference type="EMBL" id="MFC5476259.1"/>
    </source>
</evidence>
<dbReference type="PROSITE" id="PS51257">
    <property type="entry name" value="PROKAR_LIPOPROTEIN"/>
    <property type="match status" value="1"/>
</dbReference>
<dbReference type="SUPFAM" id="SSF51261">
    <property type="entry name" value="Duplicated hybrid motif"/>
    <property type="match status" value="1"/>
</dbReference>
<dbReference type="InterPro" id="IPR003646">
    <property type="entry name" value="SH3-like_bac-type"/>
</dbReference>